<protein>
    <submittedName>
        <fullName evidence="2">Uncharacterized protein</fullName>
    </submittedName>
</protein>
<evidence type="ECO:0000256" key="1">
    <source>
        <dbReference type="SAM" id="MobiDB-lite"/>
    </source>
</evidence>
<gene>
    <name evidence="2" type="ORF">R3P38DRAFT_1763417</name>
</gene>
<name>A0AAW0DD28_9AGAR</name>
<dbReference type="AlphaFoldDB" id="A0AAW0DD28"/>
<reference evidence="2 3" key="1">
    <citation type="journal article" date="2024" name="J Genomics">
        <title>Draft genome sequencing and assembly of Favolaschia claudopus CIRM-BRFM 2984 isolated from oak limbs.</title>
        <authorList>
            <person name="Navarro D."/>
            <person name="Drula E."/>
            <person name="Chaduli D."/>
            <person name="Cazenave R."/>
            <person name="Ahrendt S."/>
            <person name="Wang J."/>
            <person name="Lipzen A."/>
            <person name="Daum C."/>
            <person name="Barry K."/>
            <person name="Grigoriev I.V."/>
            <person name="Favel A."/>
            <person name="Rosso M.N."/>
            <person name="Martin F."/>
        </authorList>
    </citation>
    <scope>NUCLEOTIDE SEQUENCE [LARGE SCALE GENOMIC DNA]</scope>
    <source>
        <strain evidence="2 3">CIRM-BRFM 2984</strain>
    </source>
</reference>
<proteinExistence type="predicted"/>
<feature type="region of interest" description="Disordered" evidence="1">
    <location>
        <begin position="164"/>
        <end position="187"/>
    </location>
</feature>
<keyword evidence="3" id="KW-1185">Reference proteome</keyword>
<dbReference type="EMBL" id="JAWWNJ010000008">
    <property type="protein sequence ID" value="KAK7050584.1"/>
    <property type="molecule type" value="Genomic_DNA"/>
</dbReference>
<accession>A0AAW0DD28</accession>
<dbReference type="Proteomes" id="UP001362999">
    <property type="component" value="Unassembled WGS sequence"/>
</dbReference>
<sequence length="299" mass="32371">MNSFFFLPGHHLRVLSIPSPKKSLSRPASPPPPSIAPACLQRRWFLDMVNFLLLDEDEVPPATPGSACFVHVRLHFFLPFFFPSSELSLTSDSKLRSRHFSSCPQVRLGRLWCEGGHAPVHQAAKVAFSLPRVAARSSHLSALSPSPVSPPIRGLAISRTTGVSAADDIPNQSSVVSSPSPPSRAPPPRPCLFTASGCGYPRHPRERHAAADLLWGGRSGGVELLVLEVVCGSESTQANPSVLNGKCFFYFSFCPAWRRERCWNSSARMAGWISPSLRGTRTCLSICLPAATDSFASGV</sequence>
<evidence type="ECO:0000313" key="3">
    <source>
        <dbReference type="Proteomes" id="UP001362999"/>
    </source>
</evidence>
<organism evidence="2 3">
    <name type="scientific">Favolaschia claudopus</name>
    <dbReference type="NCBI Taxonomy" id="2862362"/>
    <lineage>
        <taxon>Eukaryota</taxon>
        <taxon>Fungi</taxon>
        <taxon>Dikarya</taxon>
        <taxon>Basidiomycota</taxon>
        <taxon>Agaricomycotina</taxon>
        <taxon>Agaricomycetes</taxon>
        <taxon>Agaricomycetidae</taxon>
        <taxon>Agaricales</taxon>
        <taxon>Marasmiineae</taxon>
        <taxon>Mycenaceae</taxon>
        <taxon>Favolaschia</taxon>
    </lineage>
</organism>
<evidence type="ECO:0000313" key="2">
    <source>
        <dbReference type="EMBL" id="KAK7050584.1"/>
    </source>
</evidence>
<comment type="caution">
    <text evidence="2">The sequence shown here is derived from an EMBL/GenBank/DDBJ whole genome shotgun (WGS) entry which is preliminary data.</text>
</comment>